<dbReference type="AlphaFoldDB" id="A0A9D7AF60"/>
<feature type="transmembrane region" description="Helical" evidence="5">
    <location>
        <begin position="135"/>
        <end position="155"/>
    </location>
</feature>
<dbReference type="GO" id="GO:0030255">
    <property type="term" value="P:protein secretion by the type IV secretion system"/>
    <property type="evidence" value="ECO:0007669"/>
    <property type="project" value="InterPro"/>
</dbReference>
<keyword evidence="4 5" id="KW-0472">Membrane</keyword>
<comment type="subcellular location">
    <subcellularLocation>
        <location evidence="1">Membrane</location>
        <topology evidence="1">Multi-pass membrane protein</topology>
    </subcellularLocation>
</comment>
<keyword evidence="3 5" id="KW-1133">Transmembrane helix</keyword>
<evidence type="ECO:0000313" key="6">
    <source>
        <dbReference type="EMBL" id="MBK5071613.1"/>
    </source>
</evidence>
<evidence type="ECO:0000313" key="7">
    <source>
        <dbReference type="EMBL" id="MBK5174922.1"/>
    </source>
</evidence>
<keyword evidence="9" id="KW-1185">Reference proteome</keyword>
<name>A0A9D7AF60_9GAMM</name>
<feature type="transmembrane region" description="Helical" evidence="5">
    <location>
        <begin position="67"/>
        <end position="87"/>
    </location>
</feature>
<proteinExistence type="predicted"/>
<evidence type="ECO:0000313" key="9">
    <source>
        <dbReference type="Proteomes" id="UP001296969"/>
    </source>
</evidence>
<dbReference type="EMBL" id="JADRCQ010000001">
    <property type="protein sequence ID" value="MBK5071613.1"/>
    <property type="molecule type" value="Genomic_DNA"/>
</dbReference>
<evidence type="ECO:0000256" key="1">
    <source>
        <dbReference type="ARBA" id="ARBA00004141"/>
    </source>
</evidence>
<keyword evidence="2 5" id="KW-0812">Transmembrane</keyword>
<feature type="transmembrane region" description="Helical" evidence="5">
    <location>
        <begin position="262"/>
        <end position="282"/>
    </location>
</feature>
<reference evidence="7 9" key="1">
    <citation type="submission" date="2020-11" db="EMBL/GenBank/DDBJ databases">
        <title>Insectihabitans protaetiae gen. nov. sp. nov. and Insectihabitans allomyrinae sp. nov., isolated from larvae of Protaetia brevitarsis seulensis and Allomyrina dichotoma, respectively.</title>
        <authorList>
            <person name="Lee S.D."/>
            <person name="Byeon Y.-S."/>
            <person name="Kim S.-M."/>
            <person name="Yang H.L."/>
            <person name="Kim I.S."/>
        </authorList>
    </citation>
    <scope>NUCLEOTIDE SEQUENCE</scope>
    <source>
        <strain evidence="7">CWB-B4</strain>
        <strain evidence="6 9">CWB-B43</strain>
    </source>
</reference>
<evidence type="ECO:0000256" key="3">
    <source>
        <dbReference type="ARBA" id="ARBA00022989"/>
    </source>
</evidence>
<protein>
    <submittedName>
        <fullName evidence="7">Type IV secretion system protein</fullName>
    </submittedName>
</protein>
<evidence type="ECO:0000256" key="5">
    <source>
        <dbReference type="SAM" id="Phobius"/>
    </source>
</evidence>
<organism evidence="7 8">
    <name type="scientific">Limnobaculum xujianqingii</name>
    <dbReference type="NCBI Taxonomy" id="2738837"/>
    <lineage>
        <taxon>Bacteria</taxon>
        <taxon>Pseudomonadati</taxon>
        <taxon>Pseudomonadota</taxon>
        <taxon>Gammaproteobacteria</taxon>
        <taxon>Enterobacterales</taxon>
        <taxon>Budviciaceae</taxon>
        <taxon>Limnobaculum</taxon>
    </lineage>
</organism>
<evidence type="ECO:0000313" key="8">
    <source>
        <dbReference type="Proteomes" id="UP000807542"/>
    </source>
</evidence>
<feature type="transmembrane region" description="Helical" evidence="5">
    <location>
        <begin position="239"/>
        <end position="256"/>
    </location>
</feature>
<feature type="transmembrane region" description="Helical" evidence="5">
    <location>
        <begin position="200"/>
        <end position="219"/>
    </location>
</feature>
<evidence type="ECO:0000256" key="4">
    <source>
        <dbReference type="ARBA" id="ARBA00023136"/>
    </source>
</evidence>
<dbReference type="GO" id="GO:0016020">
    <property type="term" value="C:membrane"/>
    <property type="evidence" value="ECO:0007669"/>
    <property type="project" value="UniProtKB-SubCell"/>
</dbReference>
<feature type="transmembrane region" description="Helical" evidence="5">
    <location>
        <begin position="162"/>
        <end position="180"/>
    </location>
</feature>
<dbReference type="Pfam" id="PF04610">
    <property type="entry name" value="TrbL"/>
    <property type="match status" value="1"/>
</dbReference>
<evidence type="ECO:0000256" key="2">
    <source>
        <dbReference type="ARBA" id="ARBA00022692"/>
    </source>
</evidence>
<dbReference type="EMBL" id="JADRCP010000001">
    <property type="protein sequence ID" value="MBK5174922.1"/>
    <property type="molecule type" value="Genomic_DNA"/>
</dbReference>
<sequence>MADITIAGMMGAADGVTQAFLSQTYPALAAAVATPVTLVAIIYWALYGYQLFDGATGFQWKDCLARLVMTGCVFGTLSWGGLAQRIYQIFASTMESAAATLIAGQPTATMLDALWNNVGQVSTVLQNAGWQELSLILHGYGLFLLNCALFMLALVYMTIAKFGLAITMVLLPLFVGLFFFSQTRQWAMNWLSMMVNFTLVYILVNAIVRFGFFAFGNAIDDVAQAAGALDAASITVKQIAYMYVVEGVLIIFMLQVKGWASALAGGATVQGLSAIMMLVRMATIKK</sequence>
<dbReference type="Proteomes" id="UP000807542">
    <property type="component" value="Unassembled WGS sequence"/>
</dbReference>
<dbReference type="RefSeq" id="WP_228396948.1">
    <property type="nucleotide sequence ID" value="NZ_JADRCP010000001.1"/>
</dbReference>
<gene>
    <name evidence="7" type="ORF">I2492_01110</name>
    <name evidence="6" type="ORF">I2493_01110</name>
</gene>
<dbReference type="Proteomes" id="UP001296969">
    <property type="component" value="Unassembled WGS sequence"/>
</dbReference>
<dbReference type="InterPro" id="IPR007688">
    <property type="entry name" value="Conjugal_tfr_TrbL/VirB6"/>
</dbReference>
<comment type="caution">
    <text evidence="7">The sequence shown here is derived from an EMBL/GenBank/DDBJ whole genome shotgun (WGS) entry which is preliminary data.</text>
</comment>
<feature type="transmembrane region" description="Helical" evidence="5">
    <location>
        <begin position="25"/>
        <end position="46"/>
    </location>
</feature>
<accession>A0A9D7AF60</accession>